<dbReference type="InterPro" id="IPR036869">
    <property type="entry name" value="J_dom_sf"/>
</dbReference>
<dbReference type="RefSeq" id="WP_309805459.1">
    <property type="nucleotide sequence ID" value="NZ_JAVDRD010000006.1"/>
</dbReference>
<dbReference type="CDD" id="cd06257">
    <property type="entry name" value="DnaJ"/>
    <property type="match status" value="1"/>
</dbReference>
<dbReference type="EMBL" id="JAVDRD010000006">
    <property type="protein sequence ID" value="MDR6511662.1"/>
    <property type="molecule type" value="Genomic_DNA"/>
</dbReference>
<gene>
    <name evidence="3" type="ORF">J2792_002538</name>
</gene>
<dbReference type="PROSITE" id="PS50076">
    <property type="entry name" value="DNAJ_2"/>
    <property type="match status" value="1"/>
</dbReference>
<feature type="compositionally biased region" description="Basic and acidic residues" evidence="1">
    <location>
        <begin position="1"/>
        <end position="12"/>
    </location>
</feature>
<accession>A0ABU1MN22</accession>
<dbReference type="Proteomes" id="UP001184150">
    <property type="component" value="Unassembled WGS sequence"/>
</dbReference>
<evidence type="ECO:0000313" key="3">
    <source>
        <dbReference type="EMBL" id="MDR6511662.1"/>
    </source>
</evidence>
<organism evidence="3 4">
    <name type="scientific">Novosphingobium capsulatum</name>
    <dbReference type="NCBI Taxonomy" id="13688"/>
    <lineage>
        <taxon>Bacteria</taxon>
        <taxon>Pseudomonadati</taxon>
        <taxon>Pseudomonadota</taxon>
        <taxon>Alphaproteobacteria</taxon>
        <taxon>Sphingomonadales</taxon>
        <taxon>Sphingomonadaceae</taxon>
        <taxon>Novosphingobium</taxon>
    </lineage>
</organism>
<evidence type="ECO:0000256" key="1">
    <source>
        <dbReference type="SAM" id="MobiDB-lite"/>
    </source>
</evidence>
<evidence type="ECO:0000259" key="2">
    <source>
        <dbReference type="PROSITE" id="PS50076"/>
    </source>
</evidence>
<dbReference type="SMART" id="SM00271">
    <property type="entry name" value="DnaJ"/>
    <property type="match status" value="1"/>
</dbReference>
<reference evidence="3 4" key="1">
    <citation type="submission" date="2023-07" db="EMBL/GenBank/DDBJ databases">
        <title>Sorghum-associated microbial communities from plants grown in Nebraska, USA.</title>
        <authorList>
            <person name="Schachtman D."/>
        </authorList>
    </citation>
    <scope>NUCLEOTIDE SEQUENCE [LARGE SCALE GENOMIC DNA]</scope>
    <source>
        <strain evidence="3 4">DS1027</strain>
    </source>
</reference>
<proteinExistence type="predicted"/>
<evidence type="ECO:0000313" key="4">
    <source>
        <dbReference type="Proteomes" id="UP001184150"/>
    </source>
</evidence>
<feature type="region of interest" description="Disordered" evidence="1">
    <location>
        <begin position="1"/>
        <end position="22"/>
    </location>
</feature>
<dbReference type="InterPro" id="IPR001623">
    <property type="entry name" value="DnaJ_domain"/>
</dbReference>
<feature type="domain" description="J" evidence="2">
    <location>
        <begin position="137"/>
        <end position="196"/>
    </location>
</feature>
<comment type="caution">
    <text evidence="3">The sequence shown here is derived from an EMBL/GenBank/DDBJ whole genome shotgun (WGS) entry which is preliminary data.</text>
</comment>
<dbReference type="Gene3D" id="1.10.287.110">
    <property type="entry name" value="DnaJ domain"/>
    <property type="match status" value="1"/>
</dbReference>
<dbReference type="Pfam" id="PF00226">
    <property type="entry name" value="DnaJ"/>
    <property type="match status" value="1"/>
</dbReference>
<dbReference type="SUPFAM" id="SSF46565">
    <property type="entry name" value="Chaperone J-domain"/>
    <property type="match status" value="1"/>
</dbReference>
<keyword evidence="4" id="KW-1185">Reference proteome</keyword>
<name>A0ABU1MN22_9SPHN</name>
<dbReference type="PRINTS" id="PR00625">
    <property type="entry name" value="JDOMAIN"/>
</dbReference>
<sequence length="196" mass="22061">MKHDKFHGRVTDTGRQCSAPGCDAPGEFRAPGVRPSGFDGPGDYRWFCLDHIRAFNAGYDFFEGMSADEIMAAQSPLAGWDTHTRAFRPDAGIDQAPRWADFADPLEAIAQRARARKMDHQAAQEAARRGLTPEDRTAYEALGLGFDADRHALRRRYADLVRRYHPDRNGGDRSLEDKLQRVVAAYDHLRQSAAFR</sequence>
<protein>
    <recommendedName>
        <fullName evidence="2">J domain-containing protein</fullName>
    </recommendedName>
</protein>